<evidence type="ECO:0000313" key="5">
    <source>
        <dbReference type="Proteomes" id="UP001161247"/>
    </source>
</evidence>
<dbReference type="InterPro" id="IPR003889">
    <property type="entry name" value="FYrich_C"/>
</dbReference>
<protein>
    <submittedName>
        <fullName evidence="4">OLC1v1032586C2</fullName>
    </submittedName>
</protein>
<keyword evidence="2" id="KW-0539">Nucleus</keyword>
<evidence type="ECO:0000256" key="1">
    <source>
        <dbReference type="ARBA" id="ARBA00004123"/>
    </source>
</evidence>
<evidence type="ECO:0000313" key="4">
    <source>
        <dbReference type="EMBL" id="CAI9096435.1"/>
    </source>
</evidence>
<dbReference type="PROSITE" id="PS51543">
    <property type="entry name" value="FYRC"/>
    <property type="match status" value="1"/>
</dbReference>
<feature type="compositionally biased region" description="Basic and acidic residues" evidence="3">
    <location>
        <begin position="248"/>
        <end position="257"/>
    </location>
</feature>
<feature type="compositionally biased region" description="Basic and acidic residues" evidence="3">
    <location>
        <begin position="227"/>
        <end position="241"/>
    </location>
</feature>
<accession>A0AAV1CN64</accession>
<dbReference type="SUPFAM" id="SSF50978">
    <property type="entry name" value="WD40 repeat-like"/>
    <property type="match status" value="1"/>
</dbReference>
<dbReference type="InterPro" id="IPR003888">
    <property type="entry name" value="FYrich_N"/>
</dbReference>
<dbReference type="GO" id="GO:0048731">
    <property type="term" value="P:system development"/>
    <property type="evidence" value="ECO:0007669"/>
    <property type="project" value="UniProtKB-ARBA"/>
</dbReference>
<reference evidence="4" key="1">
    <citation type="submission" date="2023-03" db="EMBL/GenBank/DDBJ databases">
        <authorList>
            <person name="Julca I."/>
        </authorList>
    </citation>
    <scope>NUCLEOTIDE SEQUENCE</scope>
</reference>
<dbReference type="Proteomes" id="UP001161247">
    <property type="component" value="Chromosome 2"/>
</dbReference>
<gene>
    <name evidence="4" type="ORF">OLC1_LOCUS7193</name>
</gene>
<organism evidence="4 5">
    <name type="scientific">Oldenlandia corymbosa var. corymbosa</name>
    <dbReference type="NCBI Taxonomy" id="529605"/>
    <lineage>
        <taxon>Eukaryota</taxon>
        <taxon>Viridiplantae</taxon>
        <taxon>Streptophyta</taxon>
        <taxon>Embryophyta</taxon>
        <taxon>Tracheophyta</taxon>
        <taxon>Spermatophyta</taxon>
        <taxon>Magnoliopsida</taxon>
        <taxon>eudicotyledons</taxon>
        <taxon>Gunneridae</taxon>
        <taxon>Pentapetalae</taxon>
        <taxon>asterids</taxon>
        <taxon>lamiids</taxon>
        <taxon>Gentianales</taxon>
        <taxon>Rubiaceae</taxon>
        <taxon>Rubioideae</taxon>
        <taxon>Spermacoceae</taxon>
        <taxon>Hedyotis-Oldenlandia complex</taxon>
        <taxon>Oldenlandia</taxon>
    </lineage>
</organism>
<dbReference type="Pfam" id="PF05965">
    <property type="entry name" value="FYRC"/>
    <property type="match status" value="1"/>
</dbReference>
<dbReference type="PANTHER" id="PTHR22715:SF1">
    <property type="entry name" value="DNA BINDING PROTEIN"/>
    <property type="match status" value="1"/>
</dbReference>
<dbReference type="InterPro" id="IPR036322">
    <property type="entry name" value="WD40_repeat_dom_sf"/>
</dbReference>
<evidence type="ECO:0000256" key="2">
    <source>
        <dbReference type="ARBA" id="ARBA00023242"/>
    </source>
</evidence>
<dbReference type="InterPro" id="IPR040092">
    <property type="entry name" value="TBRG1"/>
</dbReference>
<proteinExistence type="predicted"/>
<evidence type="ECO:0000256" key="3">
    <source>
        <dbReference type="SAM" id="MobiDB-lite"/>
    </source>
</evidence>
<dbReference type="Gene3D" id="2.130.10.10">
    <property type="entry name" value="YVTN repeat-like/Quinoprotein amine dehydrogenase"/>
    <property type="match status" value="1"/>
</dbReference>
<dbReference type="GO" id="GO:0005634">
    <property type="term" value="C:nucleus"/>
    <property type="evidence" value="ECO:0007669"/>
    <property type="project" value="UniProtKB-SubCell"/>
</dbReference>
<dbReference type="GO" id="GO:0051726">
    <property type="term" value="P:regulation of cell cycle"/>
    <property type="evidence" value="ECO:0007669"/>
    <property type="project" value="TreeGrafter"/>
</dbReference>
<feature type="region of interest" description="Disordered" evidence="3">
    <location>
        <begin position="227"/>
        <end position="257"/>
    </location>
</feature>
<keyword evidence="5" id="KW-1185">Reference proteome</keyword>
<dbReference type="PANTHER" id="PTHR22715">
    <property type="entry name" value="TRANSFORMING GROWTH FACTOR BETA REGULATED GENE 1"/>
    <property type="match status" value="1"/>
</dbReference>
<dbReference type="PROSITE" id="PS51542">
    <property type="entry name" value="FYRN"/>
    <property type="match status" value="1"/>
</dbReference>
<sequence length="1063" mass="117028">MPNAKEQSDGLEIICIGKLYSGPWEKKYWSSSRGKDRYPYPVDFNAVRTQNGITYRIEIFEGPKGPLFTISSTDGLSCSGHTPDIAWESFQKKSCSQIKFLHGKRFSCKIDGMEFFGFKNAFVQRLLRELVANVGANTANSMLQYDVCKDSSHAKDSIKPTEIPQVRGRRSRKQIVTNSTSVGMKDLKRNSLLNGEIDTDASSCKKRCQAKDNDKCSTFFPAQNKDNELTSSERDVVKPAKSETMIDEQERKVSDRDGLQSKSFYAPDHLKNDDCFPEEKSPLSCGKSTRIEEGNYSLKKQDMLDQPTVSAGCQSNGLVTEEENEKRTCLKTVSFSELCVRDTLDDSPVIPEDSIKLKEVGATVFETESESPQENEIGTSISQGFDESELSVGEQITKSMMTVLLPRAIPLLKTFSRRKKKKENVKASEVTIPSTTINMKIGTVPSPAKAFEKDPVWDQNKNTQISHMNRDSCSQIKSVVPDSFDDYDDGSHVNSKPHLPDAAADEQNFVFPETCLSDTVDVEVDKSNISCSTDRSLLKGPQGGYNLVPKPSFGSTFCNEENKFTNSSKNSLCSGKEPEDGNHDHLDLVVPESDSLNQKSNCFDNIHEKKEGEVKSTADSNRNLKHESLLPDLLKLVVCYVHPMPISSVLLRLVRNDIYICVVSGSMSQEDKTLFVYRTPVTGEKSGSPVFVGHASVNIPMSEDAFGNKIAADSSAIQFSPDGQSLVLLNSIKVPCCREGSTNCLCPACSSDHVEKNAIKIVHVKVGYISVVSKLKTAQTVRYILVCEPNYLVATEDSGKLCLWMMNSRWSAHIEGCYLPLPENSPSHLVELKKIPQSPVLIIGHNGFGEFSLWNIEKRILVSRFSAPSMPISKCVPVCLFDWPKKGSFPTEYTQDELLTDVLGATKVRLSGSNVNHLTHPVDNEDGAVWLLISTVPNTEFDDPFESWGAQMNEVGCWRLALLVEGMVVMGRPLDISAAAVGASAGHGVIGRSDGLVYMWELATGMKLGDLHHLKGSGVSCIASDSSNSGLAIASNGGHLLVYINPRRASSEALSANVKYKTT</sequence>
<comment type="subcellular location">
    <subcellularLocation>
        <location evidence="1">Nucleus</location>
    </subcellularLocation>
</comment>
<dbReference type="InterPro" id="IPR015943">
    <property type="entry name" value="WD40/YVTN_repeat-like_dom_sf"/>
</dbReference>
<dbReference type="AlphaFoldDB" id="A0AAV1CN64"/>
<dbReference type="EMBL" id="OX459119">
    <property type="protein sequence ID" value="CAI9096435.1"/>
    <property type="molecule type" value="Genomic_DNA"/>
</dbReference>
<dbReference type="Gene3D" id="3.30.160.360">
    <property type="match status" value="1"/>
</dbReference>
<dbReference type="GO" id="GO:0140993">
    <property type="term" value="F:histone modifying activity"/>
    <property type="evidence" value="ECO:0007669"/>
    <property type="project" value="UniProtKB-ARBA"/>
</dbReference>
<name>A0AAV1CN64_OLDCO</name>